<sequence>MKYWFPHDHKHLDQLMIDIEHHTGSSERTFPGTVFSMIAFNLGEQSCMVMRRCVVTATGDFDATQGGHMVLYDLHLLVKFLPGWMAIFPSGLLNHANTSLQTGETRTSIIQYTPGQLSQFRNSGWRTQTSMSMEELAVRWDEKRAIRARFAESFLTLDKVKQRHAGEFTILLL</sequence>
<gene>
    <name evidence="1" type="ORF">GGX14DRAFT_372970</name>
</gene>
<dbReference type="Gene3D" id="3.60.130.30">
    <property type="match status" value="1"/>
</dbReference>
<keyword evidence="2" id="KW-1185">Reference proteome</keyword>
<comment type="caution">
    <text evidence="1">The sequence shown here is derived from an EMBL/GenBank/DDBJ whole genome shotgun (WGS) entry which is preliminary data.</text>
</comment>
<dbReference type="EMBL" id="JARJCW010000067">
    <property type="protein sequence ID" value="KAJ7199695.1"/>
    <property type="molecule type" value="Genomic_DNA"/>
</dbReference>
<proteinExistence type="predicted"/>
<evidence type="ECO:0000313" key="2">
    <source>
        <dbReference type="Proteomes" id="UP001219525"/>
    </source>
</evidence>
<dbReference type="Proteomes" id="UP001219525">
    <property type="component" value="Unassembled WGS sequence"/>
</dbReference>
<accession>A0AAD6V507</accession>
<name>A0AAD6V507_9AGAR</name>
<protein>
    <submittedName>
        <fullName evidence="1">Uncharacterized protein</fullName>
    </submittedName>
</protein>
<reference evidence="1" key="1">
    <citation type="submission" date="2023-03" db="EMBL/GenBank/DDBJ databases">
        <title>Massive genome expansion in bonnet fungi (Mycena s.s.) driven by repeated elements and novel gene families across ecological guilds.</title>
        <authorList>
            <consortium name="Lawrence Berkeley National Laboratory"/>
            <person name="Harder C.B."/>
            <person name="Miyauchi S."/>
            <person name="Viragh M."/>
            <person name="Kuo A."/>
            <person name="Thoen E."/>
            <person name="Andreopoulos B."/>
            <person name="Lu D."/>
            <person name="Skrede I."/>
            <person name="Drula E."/>
            <person name="Henrissat B."/>
            <person name="Morin E."/>
            <person name="Kohler A."/>
            <person name="Barry K."/>
            <person name="LaButti K."/>
            <person name="Morin E."/>
            <person name="Salamov A."/>
            <person name="Lipzen A."/>
            <person name="Mereny Z."/>
            <person name="Hegedus B."/>
            <person name="Baldrian P."/>
            <person name="Stursova M."/>
            <person name="Weitz H."/>
            <person name="Taylor A."/>
            <person name="Grigoriev I.V."/>
            <person name="Nagy L.G."/>
            <person name="Martin F."/>
            <person name="Kauserud H."/>
        </authorList>
    </citation>
    <scope>NUCLEOTIDE SEQUENCE</scope>
    <source>
        <strain evidence="1">9144</strain>
    </source>
</reference>
<organism evidence="1 2">
    <name type="scientific">Mycena pura</name>
    <dbReference type="NCBI Taxonomy" id="153505"/>
    <lineage>
        <taxon>Eukaryota</taxon>
        <taxon>Fungi</taxon>
        <taxon>Dikarya</taxon>
        <taxon>Basidiomycota</taxon>
        <taxon>Agaricomycotina</taxon>
        <taxon>Agaricomycetes</taxon>
        <taxon>Agaricomycetidae</taxon>
        <taxon>Agaricales</taxon>
        <taxon>Marasmiineae</taxon>
        <taxon>Mycenaceae</taxon>
        <taxon>Mycena</taxon>
    </lineage>
</organism>
<dbReference type="AlphaFoldDB" id="A0AAD6V507"/>
<evidence type="ECO:0000313" key="1">
    <source>
        <dbReference type="EMBL" id="KAJ7199695.1"/>
    </source>
</evidence>